<accession>A0ABV0W7N1</accession>
<feature type="transmembrane region" description="Helical" evidence="1">
    <location>
        <begin position="7"/>
        <end position="24"/>
    </location>
</feature>
<proteinExistence type="predicted"/>
<protein>
    <submittedName>
        <fullName evidence="2">Uncharacterized protein</fullName>
    </submittedName>
</protein>
<keyword evidence="1" id="KW-0812">Transmembrane</keyword>
<name>A0ABV0W7N1_9TELE</name>
<evidence type="ECO:0000313" key="3">
    <source>
        <dbReference type="Proteomes" id="UP001444071"/>
    </source>
</evidence>
<keyword evidence="3" id="KW-1185">Reference proteome</keyword>
<keyword evidence="1" id="KW-1133">Transmembrane helix</keyword>
<sequence>KDRSTMLSFGWILMSLFPILIHQFTGSSWWIVLVSAVIAGLLTAVMVAIRWKKTKGHKGQIEERVQANTKEDVSYASVRFSKKTKKKSKLSAPIAETVIYSTLNASSPSSAVI</sequence>
<reference evidence="2 3" key="1">
    <citation type="submission" date="2021-06" db="EMBL/GenBank/DDBJ databases">
        <authorList>
            <person name="Palmer J.M."/>
        </authorList>
    </citation>
    <scope>NUCLEOTIDE SEQUENCE [LARGE SCALE GENOMIC DNA]</scope>
    <source>
        <strain evidence="2 3">XR_2019</strain>
        <tissue evidence="2">Muscle</tissue>
    </source>
</reference>
<organism evidence="2 3">
    <name type="scientific">Xenotaenia resolanae</name>
    <dbReference type="NCBI Taxonomy" id="208358"/>
    <lineage>
        <taxon>Eukaryota</taxon>
        <taxon>Metazoa</taxon>
        <taxon>Chordata</taxon>
        <taxon>Craniata</taxon>
        <taxon>Vertebrata</taxon>
        <taxon>Euteleostomi</taxon>
        <taxon>Actinopterygii</taxon>
        <taxon>Neopterygii</taxon>
        <taxon>Teleostei</taxon>
        <taxon>Neoteleostei</taxon>
        <taxon>Acanthomorphata</taxon>
        <taxon>Ovalentaria</taxon>
        <taxon>Atherinomorphae</taxon>
        <taxon>Cyprinodontiformes</taxon>
        <taxon>Goodeidae</taxon>
        <taxon>Xenotaenia</taxon>
    </lineage>
</organism>
<evidence type="ECO:0000256" key="1">
    <source>
        <dbReference type="SAM" id="Phobius"/>
    </source>
</evidence>
<dbReference type="EMBL" id="JAHRIM010031869">
    <property type="protein sequence ID" value="MEQ2265280.1"/>
    <property type="molecule type" value="Genomic_DNA"/>
</dbReference>
<feature type="transmembrane region" description="Helical" evidence="1">
    <location>
        <begin position="30"/>
        <end position="49"/>
    </location>
</feature>
<evidence type="ECO:0000313" key="2">
    <source>
        <dbReference type="EMBL" id="MEQ2265280.1"/>
    </source>
</evidence>
<feature type="non-terminal residue" evidence="2">
    <location>
        <position position="1"/>
    </location>
</feature>
<comment type="caution">
    <text evidence="2">The sequence shown here is derived from an EMBL/GenBank/DDBJ whole genome shotgun (WGS) entry which is preliminary data.</text>
</comment>
<dbReference type="Proteomes" id="UP001444071">
    <property type="component" value="Unassembled WGS sequence"/>
</dbReference>
<gene>
    <name evidence="2" type="ORF">XENORESO_004776</name>
</gene>
<keyword evidence="1" id="KW-0472">Membrane</keyword>